<organism evidence="11 12">
    <name type="scientific">Temnothorax longispinosus</name>
    <dbReference type="NCBI Taxonomy" id="300112"/>
    <lineage>
        <taxon>Eukaryota</taxon>
        <taxon>Metazoa</taxon>
        <taxon>Ecdysozoa</taxon>
        <taxon>Arthropoda</taxon>
        <taxon>Hexapoda</taxon>
        <taxon>Insecta</taxon>
        <taxon>Pterygota</taxon>
        <taxon>Neoptera</taxon>
        <taxon>Endopterygota</taxon>
        <taxon>Hymenoptera</taxon>
        <taxon>Apocrita</taxon>
        <taxon>Aculeata</taxon>
        <taxon>Formicoidea</taxon>
        <taxon>Formicidae</taxon>
        <taxon>Myrmicinae</taxon>
        <taxon>Temnothorax</taxon>
    </lineage>
</organism>
<feature type="domain" description="Myosin tail" evidence="10">
    <location>
        <begin position="166"/>
        <end position="505"/>
    </location>
</feature>
<gene>
    <name evidence="11" type="ORF">DBV15_11075</name>
</gene>
<feature type="coiled-coil region" evidence="9">
    <location>
        <begin position="178"/>
        <end position="510"/>
    </location>
</feature>
<evidence type="ECO:0000256" key="6">
    <source>
        <dbReference type="ARBA" id="ARBA00023123"/>
    </source>
</evidence>
<comment type="similarity">
    <text evidence="2">Belongs to the paramyosin family.</text>
</comment>
<name>A0A4S2KN15_9HYME</name>
<keyword evidence="3" id="KW-0787">Thick filament</keyword>
<reference evidence="11 12" key="1">
    <citation type="journal article" date="2019" name="Philos. Trans. R. Soc. Lond., B, Biol. Sci.">
        <title>Ant behaviour and brain gene expression of defending hosts depend on the ecological success of the intruding social parasite.</title>
        <authorList>
            <person name="Kaur R."/>
            <person name="Stoldt M."/>
            <person name="Jongepier E."/>
            <person name="Feldmeyer B."/>
            <person name="Menzel F."/>
            <person name="Bornberg-Bauer E."/>
            <person name="Foitzik S."/>
        </authorList>
    </citation>
    <scope>NUCLEOTIDE SEQUENCE [LARGE SCALE GENOMIC DNA]</scope>
    <source>
        <tissue evidence="11">Whole body</tissue>
    </source>
</reference>
<keyword evidence="4" id="KW-0963">Cytoplasm</keyword>
<dbReference type="Gene3D" id="1.20.5.340">
    <property type="match status" value="2"/>
</dbReference>
<dbReference type="InterPro" id="IPR002928">
    <property type="entry name" value="Myosin_tail"/>
</dbReference>
<accession>A0A4S2KN15</accession>
<dbReference type="GO" id="GO:0032982">
    <property type="term" value="C:myosin filament"/>
    <property type="evidence" value="ECO:0007669"/>
    <property type="project" value="UniProtKB-KW"/>
</dbReference>
<dbReference type="Pfam" id="PF01576">
    <property type="entry name" value="Myosin_tail_1"/>
    <property type="match status" value="2"/>
</dbReference>
<dbReference type="EMBL" id="QBLH01001801">
    <property type="protein sequence ID" value="TGZ51105.1"/>
    <property type="molecule type" value="Genomic_DNA"/>
</dbReference>
<evidence type="ECO:0000313" key="11">
    <source>
        <dbReference type="EMBL" id="TGZ51105.1"/>
    </source>
</evidence>
<keyword evidence="8" id="KW-0514">Muscle protein</keyword>
<proteinExistence type="inferred from homology"/>
<comment type="caution">
    <text evidence="11">The sequence shown here is derived from an EMBL/GenBank/DDBJ whole genome shotgun (WGS) entry which is preliminary data.</text>
</comment>
<protein>
    <submittedName>
        <fullName evidence="11">Paramyosin</fullName>
    </submittedName>
</protein>
<evidence type="ECO:0000256" key="4">
    <source>
        <dbReference type="ARBA" id="ARBA00022490"/>
    </source>
</evidence>
<evidence type="ECO:0000259" key="10">
    <source>
        <dbReference type="Pfam" id="PF01576"/>
    </source>
</evidence>
<sequence>MSSAVAKTSKYTYRSTGGAGTADVSIEYSADLSALTRLEDKIRLLQDDLESERELRQRIERERADLSVQVIQLSERLEEAEGGAESQFEINKKRDTELAKLRKLLEDVHLESEETAHLLRKKHQEVVVDFQDQIDQLSKARARQSHELFERQSFYGSATLNTIHTKTKLSNYKADKEKSKFQQEVYELLAQLDNVTKEKLMSIKTVEKLEIHISELNVKIEELNRTIVDITSHKTRLSQENIELVKEVQDLKVNIENVTYLKTQIAGQLEDARRRLEDEDRRRALLEASLHQVEVELESVRVQLEEESEARLDIERQLVRANGEVSVWRSKFETEANARIEEVEELRRKYSARIQEQEEQIETLLVKINNLEKQKSRLQSEVEVLIIDLEKANGTARELQKRVEHLEKVNIELKTRLDESLAMYEQSQRDLRNKQQELQRVNAELDKTRELKDQLARENKKLGDDLNDAKNQLADMNRRLHELELELRRLENEREELAAAYKEAEAVRMAGYMPPIHMPLEPKWRHYPTYIYSRNYGYGMNYYQPMIDYMDNKRLSLSSRSSLPELERRIELPELPWSDGRVLWEDKKVQPYTRDDLIKYAIDAEDEARDHLSRFKIANRSDFSLAKTVQASRVTKEIFPRTGKDLKRLPMPLMFTSARARSEVKEIQQEARSDVKLQALKDVQMMTEVNDALEHGKSLRGKSAKAIEFHLRTEAMKNLSKSQELADVRKFQRETVHSLWDDAAHGRLMNERAKALIDEDKLTQPFNTLSRELRGFEQKSSNYFLDKSKQTSIEIEQLNARVVEAETRLKTEVQRIKKKLQIQITELELSLDVANKNNIDLQKTIKKQSLTLTELQAHYDEIQRQLQVTLDQLGISQRRLQSLTAELEEIRGNYESALRAKRTVEQQYEESVSRINELTTINVNIASSKAKLEQEYSTLAGDYEEVTKELRVSDERYQRVQNELKHTVEILHEEQERIVKIEAIKKSLEIEVKNLSVRLEEVEANAIVGGKRIISKLEARIRDLELELDEEKRRHAETVKILRKKERNIKEVMIQVEEDSKNIALLQESLDKASQKVSIYKRQLQEQEGMSQQSVTRVRRFQRELEAAEDRADTAESNLTLIRAKHRSFVTTSTVPGSQVYLVQETRQDL</sequence>
<dbReference type="PANTHER" id="PTHR22988">
    <property type="entry name" value="MYOTONIC DYSTROPHY S/T KINASE-RELATED"/>
    <property type="match status" value="1"/>
</dbReference>
<dbReference type="Gene3D" id="1.20.5.1160">
    <property type="entry name" value="Vasodilator-stimulated phosphoprotein"/>
    <property type="match status" value="1"/>
</dbReference>
<evidence type="ECO:0000313" key="12">
    <source>
        <dbReference type="Proteomes" id="UP000310200"/>
    </source>
</evidence>
<dbReference type="STRING" id="300112.A0A4S2KN15"/>
<comment type="subcellular location">
    <subcellularLocation>
        <location evidence="1">Cytoplasm</location>
        <location evidence="1">Myofibril</location>
    </subcellularLocation>
</comment>
<dbReference type="FunFam" id="1.20.5.340:FF:000035">
    <property type="entry name" value="Paramyosin, long form"/>
    <property type="match status" value="1"/>
</dbReference>
<feature type="domain" description="Myosin tail" evidence="10">
    <location>
        <begin position="786"/>
        <end position="1125"/>
    </location>
</feature>
<evidence type="ECO:0000256" key="3">
    <source>
        <dbReference type="ARBA" id="ARBA00022433"/>
    </source>
</evidence>
<feature type="coiled-coil region" evidence="9">
    <location>
        <begin position="788"/>
        <end position="1125"/>
    </location>
</feature>
<dbReference type="GO" id="GO:0030016">
    <property type="term" value="C:myofibril"/>
    <property type="evidence" value="ECO:0007669"/>
    <property type="project" value="UniProtKB-SubCell"/>
</dbReference>
<keyword evidence="12" id="KW-1185">Reference proteome</keyword>
<dbReference type="GO" id="GO:0004674">
    <property type="term" value="F:protein serine/threonine kinase activity"/>
    <property type="evidence" value="ECO:0007669"/>
    <property type="project" value="TreeGrafter"/>
</dbReference>
<evidence type="ECO:0000256" key="7">
    <source>
        <dbReference type="ARBA" id="ARBA00023175"/>
    </source>
</evidence>
<evidence type="ECO:0000256" key="1">
    <source>
        <dbReference type="ARBA" id="ARBA00004657"/>
    </source>
</evidence>
<evidence type="ECO:0000256" key="9">
    <source>
        <dbReference type="SAM" id="Coils"/>
    </source>
</evidence>
<dbReference type="GO" id="GO:0016459">
    <property type="term" value="C:myosin complex"/>
    <property type="evidence" value="ECO:0007669"/>
    <property type="project" value="UniProtKB-KW"/>
</dbReference>
<keyword evidence="5 9" id="KW-0175">Coiled coil</keyword>
<evidence type="ECO:0000256" key="8">
    <source>
        <dbReference type="ARBA" id="ARBA00023179"/>
    </source>
</evidence>
<dbReference type="SUPFAM" id="SSF90257">
    <property type="entry name" value="Myosin rod fragments"/>
    <property type="match status" value="4"/>
</dbReference>
<keyword evidence="6" id="KW-0518">Myosin</keyword>
<keyword evidence="7" id="KW-0505">Motor protein</keyword>
<evidence type="ECO:0000256" key="5">
    <source>
        <dbReference type="ARBA" id="ARBA00023054"/>
    </source>
</evidence>
<dbReference type="AlphaFoldDB" id="A0A4S2KN15"/>
<dbReference type="PANTHER" id="PTHR22988:SF75">
    <property type="entry name" value="MYOSIN-16-LIKE"/>
    <property type="match status" value="1"/>
</dbReference>
<feature type="coiled-coil region" evidence="9">
    <location>
        <begin position="35"/>
        <end position="76"/>
    </location>
</feature>
<dbReference type="Proteomes" id="UP000310200">
    <property type="component" value="Unassembled WGS sequence"/>
</dbReference>
<dbReference type="InterPro" id="IPR050839">
    <property type="entry name" value="Rho-assoc_Ser/Thr_Kinase"/>
</dbReference>
<dbReference type="GO" id="GO:0030239">
    <property type="term" value="P:myofibril assembly"/>
    <property type="evidence" value="ECO:0007669"/>
    <property type="project" value="UniProtKB-ARBA"/>
</dbReference>
<evidence type="ECO:0000256" key="2">
    <source>
        <dbReference type="ARBA" id="ARBA00008447"/>
    </source>
</evidence>